<gene>
    <name evidence="1" type="ORF">CR201_G0034415</name>
</gene>
<reference evidence="1" key="1">
    <citation type="submission" date="2017-12" db="EMBL/GenBank/DDBJ databases">
        <title>High-resolution comparative analysis of great ape genomes.</title>
        <authorList>
            <person name="Pollen A."/>
            <person name="Hastie A."/>
            <person name="Hormozdiari F."/>
            <person name="Dougherty M."/>
            <person name="Liu R."/>
            <person name="Chaisson M."/>
            <person name="Hoppe E."/>
            <person name="Hill C."/>
            <person name="Pang A."/>
            <person name="Hillier L."/>
            <person name="Baker C."/>
            <person name="Armstrong J."/>
            <person name="Shendure J."/>
            <person name="Paten B."/>
            <person name="Wilson R."/>
            <person name="Chao H."/>
            <person name="Schneider V."/>
            <person name="Ventura M."/>
            <person name="Kronenberg Z."/>
            <person name="Murali S."/>
            <person name="Gordon D."/>
            <person name="Cantsilieris S."/>
            <person name="Munson K."/>
            <person name="Nelson B."/>
            <person name="Raja A."/>
            <person name="Underwood J."/>
            <person name="Diekhans M."/>
            <person name="Fiddes I."/>
            <person name="Haussler D."/>
            <person name="Eichler E."/>
        </authorList>
    </citation>
    <scope>NUCLEOTIDE SEQUENCE [LARGE SCALE GENOMIC DNA]</scope>
    <source>
        <strain evidence="1">Susie</strain>
    </source>
</reference>
<comment type="caution">
    <text evidence="1">The sequence shown here is derived from an EMBL/GenBank/DDBJ whole genome shotgun (WGS) entry which is preliminary data.</text>
</comment>
<protein>
    <submittedName>
        <fullName evidence="1">C16orf92 isoform 4</fullName>
    </submittedName>
</protein>
<sequence>MGAGVGVAGCTRGHRNCTQTQACHGVSPGDRVSALLRQT</sequence>
<name>A0A2J8TK29_PONAB</name>
<evidence type="ECO:0000313" key="1">
    <source>
        <dbReference type="EMBL" id="PNJ33395.1"/>
    </source>
</evidence>
<accession>A0A2J8TK29</accession>
<organism evidence="1">
    <name type="scientific">Pongo abelii</name>
    <name type="common">Sumatran orangutan</name>
    <name type="synonym">Pongo pygmaeus abelii</name>
    <dbReference type="NCBI Taxonomy" id="9601"/>
    <lineage>
        <taxon>Eukaryota</taxon>
        <taxon>Metazoa</taxon>
        <taxon>Chordata</taxon>
        <taxon>Craniata</taxon>
        <taxon>Vertebrata</taxon>
        <taxon>Euteleostomi</taxon>
        <taxon>Mammalia</taxon>
        <taxon>Eutheria</taxon>
        <taxon>Euarchontoglires</taxon>
        <taxon>Primates</taxon>
        <taxon>Haplorrhini</taxon>
        <taxon>Catarrhini</taxon>
        <taxon>Hominidae</taxon>
        <taxon>Pongo</taxon>
    </lineage>
</organism>
<proteinExistence type="predicted"/>
<dbReference type="EMBL" id="NDHI03003494">
    <property type="protein sequence ID" value="PNJ33395.1"/>
    <property type="molecule type" value="Genomic_DNA"/>
</dbReference>
<dbReference type="AlphaFoldDB" id="A0A2J8TK29"/>